<keyword evidence="3" id="KW-1185">Reference proteome</keyword>
<dbReference type="EMBL" id="JBHTND010000006">
    <property type="protein sequence ID" value="MFD1301310.1"/>
    <property type="molecule type" value="Genomic_DNA"/>
</dbReference>
<evidence type="ECO:0000313" key="2">
    <source>
        <dbReference type="EMBL" id="MFD1301310.1"/>
    </source>
</evidence>
<evidence type="ECO:0000313" key="3">
    <source>
        <dbReference type="Proteomes" id="UP001597176"/>
    </source>
</evidence>
<organism evidence="2 3">
    <name type="scientific">Methylobacterium marchantiae</name>
    <dbReference type="NCBI Taxonomy" id="600331"/>
    <lineage>
        <taxon>Bacteria</taxon>
        <taxon>Pseudomonadati</taxon>
        <taxon>Pseudomonadota</taxon>
        <taxon>Alphaproteobacteria</taxon>
        <taxon>Hyphomicrobiales</taxon>
        <taxon>Methylobacteriaceae</taxon>
        <taxon>Methylobacterium</taxon>
    </lineage>
</organism>
<accession>A0ABW3WWX6</accession>
<keyword evidence="1" id="KW-0732">Signal</keyword>
<protein>
    <submittedName>
        <fullName evidence="2">Uncharacterized protein</fullName>
    </submittedName>
</protein>
<reference evidence="3" key="1">
    <citation type="journal article" date="2019" name="Int. J. Syst. Evol. Microbiol.">
        <title>The Global Catalogue of Microorganisms (GCM) 10K type strain sequencing project: providing services to taxonomists for standard genome sequencing and annotation.</title>
        <authorList>
            <consortium name="The Broad Institute Genomics Platform"/>
            <consortium name="The Broad Institute Genome Sequencing Center for Infectious Disease"/>
            <person name="Wu L."/>
            <person name="Ma J."/>
        </authorList>
    </citation>
    <scope>NUCLEOTIDE SEQUENCE [LARGE SCALE GENOMIC DNA]</scope>
    <source>
        <strain evidence="3">CCUG 56108</strain>
    </source>
</reference>
<evidence type="ECO:0000256" key="1">
    <source>
        <dbReference type="SAM" id="SignalP"/>
    </source>
</evidence>
<comment type="caution">
    <text evidence="2">The sequence shown here is derived from an EMBL/GenBank/DDBJ whole genome shotgun (WGS) entry which is preliminary data.</text>
</comment>
<proteinExistence type="predicted"/>
<sequence>MRAGRLVVSLTLALLAAGPATAQTVTDGSDAAIGAEMSASVMALVGKGLKSPAEARYGRLRRGKADAICGEVDVTNRMGAHVGPRPFVADPGAGFAGILPDAAEIRHPSSMAQYQSFQRILALLSANCDG</sequence>
<dbReference type="Proteomes" id="UP001597176">
    <property type="component" value="Unassembled WGS sequence"/>
</dbReference>
<gene>
    <name evidence="2" type="ORF">ACFQ4G_06885</name>
</gene>
<feature type="signal peptide" evidence="1">
    <location>
        <begin position="1"/>
        <end position="22"/>
    </location>
</feature>
<dbReference type="RefSeq" id="WP_238208254.1">
    <property type="nucleotide sequence ID" value="NZ_JBHTND010000006.1"/>
</dbReference>
<feature type="chain" id="PRO_5046715148" evidence="1">
    <location>
        <begin position="23"/>
        <end position="130"/>
    </location>
</feature>
<name>A0ABW3WWX6_9HYPH</name>